<dbReference type="AlphaFoldDB" id="A0A6V8KPU3"/>
<feature type="domain" description="Inhibitor I9" evidence="1">
    <location>
        <begin position="41"/>
        <end position="80"/>
    </location>
</feature>
<gene>
    <name evidence="2" type="ORF">Phou_080460</name>
</gene>
<evidence type="ECO:0000259" key="1">
    <source>
        <dbReference type="Pfam" id="PF05922"/>
    </source>
</evidence>
<keyword evidence="3" id="KW-1185">Reference proteome</keyword>
<proteinExistence type="predicted"/>
<evidence type="ECO:0000313" key="2">
    <source>
        <dbReference type="EMBL" id="GFJ83866.1"/>
    </source>
</evidence>
<dbReference type="InterPro" id="IPR037045">
    <property type="entry name" value="S8pro/Inhibitor_I9_sf"/>
</dbReference>
<reference evidence="2 3" key="1">
    <citation type="submission" date="2020-03" db="EMBL/GenBank/DDBJ databases">
        <title>Whole genome shotgun sequence of Phytohabitans houttuyneae NBRC 108639.</title>
        <authorList>
            <person name="Komaki H."/>
            <person name="Tamura T."/>
        </authorList>
    </citation>
    <scope>NUCLEOTIDE SEQUENCE [LARGE SCALE GENOMIC DNA]</scope>
    <source>
        <strain evidence="2 3">NBRC 108639</strain>
    </source>
</reference>
<dbReference type="Pfam" id="PF05922">
    <property type="entry name" value="Inhibitor_I9"/>
    <property type="match status" value="1"/>
</dbReference>
<dbReference type="RefSeq" id="WP_246274202.1">
    <property type="nucleotide sequence ID" value="NZ_BAABGO010000030.1"/>
</dbReference>
<comment type="caution">
    <text evidence="2">The sequence shown here is derived from an EMBL/GenBank/DDBJ whole genome shotgun (WGS) entry which is preliminary data.</text>
</comment>
<reference evidence="2 3" key="2">
    <citation type="submission" date="2020-03" db="EMBL/GenBank/DDBJ databases">
        <authorList>
            <person name="Ichikawa N."/>
            <person name="Kimura A."/>
            <person name="Kitahashi Y."/>
            <person name="Uohara A."/>
        </authorList>
    </citation>
    <scope>NUCLEOTIDE SEQUENCE [LARGE SCALE GENOMIC DNA]</scope>
    <source>
        <strain evidence="2 3">NBRC 108639</strain>
    </source>
</reference>
<organism evidence="2 3">
    <name type="scientific">Phytohabitans houttuyneae</name>
    <dbReference type="NCBI Taxonomy" id="1076126"/>
    <lineage>
        <taxon>Bacteria</taxon>
        <taxon>Bacillati</taxon>
        <taxon>Actinomycetota</taxon>
        <taxon>Actinomycetes</taxon>
        <taxon>Micromonosporales</taxon>
        <taxon>Micromonosporaceae</taxon>
    </lineage>
</organism>
<dbReference type="Proteomes" id="UP000482800">
    <property type="component" value="Unassembled WGS sequence"/>
</dbReference>
<accession>A0A6V8KPU3</accession>
<protein>
    <recommendedName>
        <fullName evidence="1">Inhibitor I9 domain-containing protein</fullName>
    </recommendedName>
</protein>
<dbReference type="EMBL" id="BLPF01000003">
    <property type="protein sequence ID" value="GFJ83866.1"/>
    <property type="molecule type" value="Genomic_DNA"/>
</dbReference>
<name>A0A6V8KPU3_9ACTN</name>
<dbReference type="Gene3D" id="3.30.70.80">
    <property type="entry name" value="Peptidase S8 propeptide/proteinase inhibitor I9"/>
    <property type="match status" value="1"/>
</dbReference>
<sequence>MLALQQAAPRPQRRRAENVGALLRVVLDRGPVPRSVMARLTGLVSRVYGRAVHGYAATLSERAARRLAADPAVSYVEQDSG</sequence>
<evidence type="ECO:0000313" key="3">
    <source>
        <dbReference type="Proteomes" id="UP000482800"/>
    </source>
</evidence>
<dbReference type="SUPFAM" id="SSF54897">
    <property type="entry name" value="Protease propeptides/inhibitors"/>
    <property type="match status" value="1"/>
</dbReference>
<dbReference type="InterPro" id="IPR010259">
    <property type="entry name" value="S8pro/Inhibitor_I9"/>
</dbReference>